<keyword evidence="2" id="KW-0472">Membrane</keyword>
<evidence type="ECO:0000256" key="2">
    <source>
        <dbReference type="SAM" id="Phobius"/>
    </source>
</evidence>
<protein>
    <recommendedName>
        <fullName evidence="5">Transmembrane protein 154</fullName>
    </recommendedName>
</protein>
<dbReference type="EMBL" id="WNYA01000001">
    <property type="protein sequence ID" value="KAG8592410.1"/>
    <property type="molecule type" value="Genomic_DNA"/>
</dbReference>
<accession>A0AAV7D655</accession>
<dbReference type="EMBL" id="WNYA01000001">
    <property type="protein sequence ID" value="KAG8592409.1"/>
    <property type="molecule type" value="Genomic_DNA"/>
</dbReference>
<dbReference type="InterPro" id="IPR053087">
    <property type="entry name" value="TMEM154-like"/>
</dbReference>
<dbReference type="InterPro" id="IPR028064">
    <property type="entry name" value="TMEM154"/>
</dbReference>
<dbReference type="AlphaFoldDB" id="A0AAV7D655"/>
<comment type="caution">
    <text evidence="3">The sequence shown here is derived from an EMBL/GenBank/DDBJ whole genome shotgun (WGS) entry which is preliminary data.</text>
</comment>
<feature type="transmembrane region" description="Helical" evidence="2">
    <location>
        <begin position="88"/>
        <end position="109"/>
    </location>
</feature>
<keyword evidence="4" id="KW-1185">Reference proteome</keyword>
<evidence type="ECO:0000313" key="4">
    <source>
        <dbReference type="Proteomes" id="UP000824782"/>
    </source>
</evidence>
<keyword evidence="2" id="KW-0812">Transmembrane</keyword>
<gene>
    <name evidence="3" type="ORF">GDO81_000491</name>
</gene>
<evidence type="ECO:0008006" key="5">
    <source>
        <dbReference type="Google" id="ProtNLM"/>
    </source>
</evidence>
<feature type="compositionally biased region" description="Polar residues" evidence="1">
    <location>
        <begin position="1"/>
        <end position="12"/>
    </location>
</feature>
<name>A0AAV7D655_ENGPU</name>
<evidence type="ECO:0000256" key="1">
    <source>
        <dbReference type="SAM" id="MobiDB-lite"/>
    </source>
</evidence>
<dbReference type="Pfam" id="PF15102">
    <property type="entry name" value="TMEM154"/>
    <property type="match status" value="1"/>
</dbReference>
<keyword evidence="2" id="KW-1133">Transmembrane helix</keyword>
<proteinExistence type="predicted"/>
<reference evidence="3" key="1">
    <citation type="thesis" date="2020" institute="ProQuest LLC" country="789 East Eisenhower Parkway, Ann Arbor, MI, USA">
        <title>Comparative Genomics and Chromosome Evolution.</title>
        <authorList>
            <person name="Mudd A.B."/>
        </authorList>
    </citation>
    <scope>NUCLEOTIDE SEQUENCE</scope>
    <source>
        <strain evidence="3">237g6f4</strain>
        <tissue evidence="3">Blood</tissue>
    </source>
</reference>
<sequence>MRKSSQINSKETGNVEVPLRKSKDKLNIEAEKIIHQMEETTTQDHMQTHETYPASTTLGDLTTFNSFNDTNSDVTEPCGVFCSDVTSILIYASPAIILVLMIPIIILIVQRKRRKKYQEDMPADQDLKRTAILYFFPSPIFEEDTPSVMEIEMDDLDKWMSNMKNSCRLSILEEEDKFPTSTTCSKKQNPDVIRAEKNYF</sequence>
<dbReference type="PANTHER" id="PTHR36526:SF1">
    <property type="entry name" value="TRANSMEMBRANE PROTEIN 154"/>
    <property type="match status" value="1"/>
</dbReference>
<feature type="region of interest" description="Disordered" evidence="1">
    <location>
        <begin position="1"/>
        <end position="21"/>
    </location>
</feature>
<dbReference type="Proteomes" id="UP000824782">
    <property type="component" value="Unassembled WGS sequence"/>
</dbReference>
<organism evidence="3 4">
    <name type="scientific">Engystomops pustulosus</name>
    <name type="common">Tungara frog</name>
    <name type="synonym">Physalaemus pustulosus</name>
    <dbReference type="NCBI Taxonomy" id="76066"/>
    <lineage>
        <taxon>Eukaryota</taxon>
        <taxon>Metazoa</taxon>
        <taxon>Chordata</taxon>
        <taxon>Craniata</taxon>
        <taxon>Vertebrata</taxon>
        <taxon>Euteleostomi</taxon>
        <taxon>Amphibia</taxon>
        <taxon>Batrachia</taxon>
        <taxon>Anura</taxon>
        <taxon>Neobatrachia</taxon>
        <taxon>Hyloidea</taxon>
        <taxon>Leptodactylidae</taxon>
        <taxon>Leiuperinae</taxon>
        <taxon>Engystomops</taxon>
    </lineage>
</organism>
<evidence type="ECO:0000313" key="3">
    <source>
        <dbReference type="EMBL" id="KAG8592409.1"/>
    </source>
</evidence>
<dbReference type="PANTHER" id="PTHR36526">
    <property type="entry name" value="TRANSMEMBRANE PROTEIN 154"/>
    <property type="match status" value="1"/>
</dbReference>